<dbReference type="GO" id="GO:0005829">
    <property type="term" value="C:cytosol"/>
    <property type="evidence" value="ECO:0007669"/>
    <property type="project" value="TreeGrafter"/>
</dbReference>
<dbReference type="Proteomes" id="UP000541185">
    <property type="component" value="Unassembled WGS sequence"/>
</dbReference>
<evidence type="ECO:0000313" key="2">
    <source>
        <dbReference type="EMBL" id="NML43127.1"/>
    </source>
</evidence>
<dbReference type="InterPro" id="IPR050712">
    <property type="entry name" value="NAD(P)H-dep_reductase"/>
</dbReference>
<dbReference type="RefSeq" id="WP_169417357.1">
    <property type="nucleotide sequence ID" value="NZ_JABBFX010000001.1"/>
</dbReference>
<dbReference type="Pfam" id="PF03358">
    <property type="entry name" value="FMN_red"/>
    <property type="match status" value="1"/>
</dbReference>
<dbReference type="InterPro" id="IPR005025">
    <property type="entry name" value="FMN_Rdtase-like_dom"/>
</dbReference>
<dbReference type="PANTHER" id="PTHR30543:SF21">
    <property type="entry name" value="NAD(P)H-DEPENDENT FMN REDUCTASE LOT6"/>
    <property type="match status" value="1"/>
</dbReference>
<dbReference type="AlphaFoldDB" id="A0A848GY90"/>
<protein>
    <submittedName>
        <fullName evidence="2">NAD(P)H-dependent oxidoreductase</fullName>
    </submittedName>
</protein>
<gene>
    <name evidence="2" type="ORF">HHL11_05145</name>
</gene>
<dbReference type="GO" id="GO:0010181">
    <property type="term" value="F:FMN binding"/>
    <property type="evidence" value="ECO:0007669"/>
    <property type="project" value="TreeGrafter"/>
</dbReference>
<dbReference type="Gene3D" id="3.40.50.360">
    <property type="match status" value="1"/>
</dbReference>
<sequence length="180" mass="19215">MKVLGICGSLRKASYNAMALRAAQKLAPAGMEITIADISAIPFFNDDVRAAGEPASVAALKAQVREADALLIATPEYNFSVPGVLKNVLDWMSRPPEPPFEGKPVAIMGASGGPLGTARAQYDLRKIFVYMNTFTVNKPEVFIGSAQTKFNAEGEPTDEATKKFIGDLLVSLQALAKRLG</sequence>
<organism evidence="2 3">
    <name type="scientific">Ramlibacter agri</name>
    <dbReference type="NCBI Taxonomy" id="2728837"/>
    <lineage>
        <taxon>Bacteria</taxon>
        <taxon>Pseudomonadati</taxon>
        <taxon>Pseudomonadota</taxon>
        <taxon>Betaproteobacteria</taxon>
        <taxon>Burkholderiales</taxon>
        <taxon>Comamonadaceae</taxon>
        <taxon>Ramlibacter</taxon>
    </lineage>
</organism>
<dbReference type="SUPFAM" id="SSF52218">
    <property type="entry name" value="Flavoproteins"/>
    <property type="match status" value="1"/>
</dbReference>
<name>A0A848GY90_9BURK</name>
<dbReference type="InterPro" id="IPR029039">
    <property type="entry name" value="Flavoprotein-like_sf"/>
</dbReference>
<evidence type="ECO:0000313" key="3">
    <source>
        <dbReference type="Proteomes" id="UP000541185"/>
    </source>
</evidence>
<comment type="caution">
    <text evidence="2">The sequence shown here is derived from an EMBL/GenBank/DDBJ whole genome shotgun (WGS) entry which is preliminary data.</text>
</comment>
<dbReference type="PANTHER" id="PTHR30543">
    <property type="entry name" value="CHROMATE REDUCTASE"/>
    <property type="match status" value="1"/>
</dbReference>
<dbReference type="EMBL" id="JABBFX010000001">
    <property type="protein sequence ID" value="NML43127.1"/>
    <property type="molecule type" value="Genomic_DNA"/>
</dbReference>
<keyword evidence="3" id="KW-1185">Reference proteome</keyword>
<reference evidence="2 3" key="1">
    <citation type="submission" date="2020-04" db="EMBL/GenBank/DDBJ databases">
        <title>Ramlibacter sp. G-1-2-2 isolated from soil.</title>
        <authorList>
            <person name="Dahal R.H."/>
        </authorList>
    </citation>
    <scope>NUCLEOTIDE SEQUENCE [LARGE SCALE GENOMIC DNA]</scope>
    <source>
        <strain evidence="2 3">G-1-2-2</strain>
    </source>
</reference>
<dbReference type="GO" id="GO:0016491">
    <property type="term" value="F:oxidoreductase activity"/>
    <property type="evidence" value="ECO:0007669"/>
    <property type="project" value="InterPro"/>
</dbReference>
<proteinExistence type="predicted"/>
<feature type="domain" description="NADPH-dependent FMN reductase-like" evidence="1">
    <location>
        <begin position="1"/>
        <end position="147"/>
    </location>
</feature>
<accession>A0A848GY90</accession>
<evidence type="ECO:0000259" key="1">
    <source>
        <dbReference type="Pfam" id="PF03358"/>
    </source>
</evidence>